<dbReference type="EMBL" id="HBIT01007974">
    <property type="protein sequence ID" value="CAE0618173.1"/>
    <property type="molecule type" value="Transcribed_RNA"/>
</dbReference>
<evidence type="ECO:0000256" key="1">
    <source>
        <dbReference type="SAM" id="Phobius"/>
    </source>
</evidence>
<keyword evidence="1" id="KW-0812">Transmembrane</keyword>
<keyword evidence="1" id="KW-1133">Transmembrane helix</keyword>
<organism evidence="2">
    <name type="scientific">Oxyrrhis marina</name>
    <name type="common">Dinoflagellate</name>
    <dbReference type="NCBI Taxonomy" id="2969"/>
    <lineage>
        <taxon>Eukaryota</taxon>
        <taxon>Sar</taxon>
        <taxon>Alveolata</taxon>
        <taxon>Dinophyceae</taxon>
        <taxon>Oxyrrhinales</taxon>
        <taxon>Oxyrrhinaceae</taxon>
        <taxon>Oxyrrhis</taxon>
    </lineage>
</organism>
<proteinExistence type="predicted"/>
<protein>
    <submittedName>
        <fullName evidence="2">Uncharacterized protein</fullName>
    </submittedName>
</protein>
<name>A0A7S3UKV8_OXYMA</name>
<keyword evidence="1" id="KW-0472">Membrane</keyword>
<evidence type="ECO:0000313" key="2">
    <source>
        <dbReference type="EMBL" id="CAE0618173.1"/>
    </source>
</evidence>
<accession>A0A7S3UKV8</accession>
<feature type="transmembrane region" description="Helical" evidence="1">
    <location>
        <begin position="20"/>
        <end position="41"/>
    </location>
</feature>
<sequence>MAAIKRMLSGIPGHLQPGTFVYSLGFGAAAGAALGGLEYGYRHIHIMLWDTEREKLQSRMRYLEKQVVFNKEQEAEGKAHYLASLAQEYDPVATRMPAGKLDDKMRL</sequence>
<dbReference type="AlphaFoldDB" id="A0A7S3UKV8"/>
<reference evidence="2" key="1">
    <citation type="submission" date="2021-01" db="EMBL/GenBank/DDBJ databases">
        <authorList>
            <person name="Corre E."/>
            <person name="Pelletier E."/>
            <person name="Niang G."/>
            <person name="Scheremetjew M."/>
            <person name="Finn R."/>
            <person name="Kale V."/>
            <person name="Holt S."/>
            <person name="Cochrane G."/>
            <person name="Meng A."/>
            <person name="Brown T."/>
            <person name="Cohen L."/>
        </authorList>
    </citation>
    <scope>NUCLEOTIDE SEQUENCE</scope>
    <source>
        <strain evidence="2">CCMP1795</strain>
    </source>
</reference>
<gene>
    <name evidence="2" type="ORF">OMAR00292_LOCUS4049</name>
</gene>